<reference evidence="2" key="2">
    <citation type="journal article" date="2015" name="Data Brief">
        <title>Shoot transcriptome of the giant reed, Arundo donax.</title>
        <authorList>
            <person name="Barrero R.A."/>
            <person name="Guerrero F.D."/>
            <person name="Moolhuijzen P."/>
            <person name="Goolsby J.A."/>
            <person name="Tidwell J."/>
            <person name="Bellgard S.E."/>
            <person name="Bellgard M.I."/>
        </authorList>
    </citation>
    <scope>NUCLEOTIDE SEQUENCE</scope>
    <source>
        <tissue evidence="2">Shoot tissue taken approximately 20 cm above the soil surface</tissue>
    </source>
</reference>
<evidence type="ECO:0000313" key="2">
    <source>
        <dbReference type="EMBL" id="JAE30339.1"/>
    </source>
</evidence>
<feature type="region of interest" description="Disordered" evidence="1">
    <location>
        <begin position="119"/>
        <end position="142"/>
    </location>
</feature>
<feature type="compositionally biased region" description="Basic and acidic residues" evidence="1">
    <location>
        <begin position="127"/>
        <end position="141"/>
    </location>
</feature>
<proteinExistence type="predicted"/>
<dbReference type="AlphaFoldDB" id="A0A0A9H3G7"/>
<reference evidence="2" key="1">
    <citation type="submission" date="2014-09" db="EMBL/GenBank/DDBJ databases">
        <authorList>
            <person name="Magalhaes I.L.F."/>
            <person name="Oliveira U."/>
            <person name="Santos F.R."/>
            <person name="Vidigal T.H.D.A."/>
            <person name="Brescovit A.D."/>
            <person name="Santos A.J."/>
        </authorList>
    </citation>
    <scope>NUCLEOTIDE SEQUENCE</scope>
    <source>
        <tissue evidence="2">Shoot tissue taken approximately 20 cm above the soil surface</tissue>
    </source>
</reference>
<evidence type="ECO:0000256" key="1">
    <source>
        <dbReference type="SAM" id="MobiDB-lite"/>
    </source>
</evidence>
<name>A0A0A9H3G7_ARUDO</name>
<dbReference type="EMBL" id="GBRH01167557">
    <property type="protein sequence ID" value="JAE30339.1"/>
    <property type="molecule type" value="Transcribed_RNA"/>
</dbReference>
<accession>A0A0A9H3G7</accession>
<organism evidence="2">
    <name type="scientific">Arundo donax</name>
    <name type="common">Giant reed</name>
    <name type="synonym">Donax arundinaceus</name>
    <dbReference type="NCBI Taxonomy" id="35708"/>
    <lineage>
        <taxon>Eukaryota</taxon>
        <taxon>Viridiplantae</taxon>
        <taxon>Streptophyta</taxon>
        <taxon>Embryophyta</taxon>
        <taxon>Tracheophyta</taxon>
        <taxon>Spermatophyta</taxon>
        <taxon>Magnoliopsida</taxon>
        <taxon>Liliopsida</taxon>
        <taxon>Poales</taxon>
        <taxon>Poaceae</taxon>
        <taxon>PACMAD clade</taxon>
        <taxon>Arundinoideae</taxon>
        <taxon>Arundineae</taxon>
        <taxon>Arundo</taxon>
    </lineage>
</organism>
<sequence>MISTLHIFRRVTGFTKDIIFSQNSEPDLEPKLIVVSLLTIRNHHDESVASVKDDFLSSLALHFPFISSFTGGDIPEQKQARSKHSFNRLADNRSNSAEREFSQVSNDFTDVIVSKLFPEEIEDTEPEREINDRNERKRPESLEANVVVAEEMSKDDNREHLGSQQEHNFLSNSPGFGIAQLWAKERTTANGSSPNDELDIFTLPVGVKSSEVQSARFSNTQPDTPKAGTNIATGHAAFGVSLSDLEKAMDMCSSAVTFLRGSMDRSRKRGSITSRAALMLVSFSLESTIIFLITFKDKEHYCCLVLISDSI</sequence>
<protein>
    <submittedName>
        <fullName evidence="2">Uncharacterized protein</fullName>
    </submittedName>
</protein>